<evidence type="ECO:0000313" key="6">
    <source>
        <dbReference type="Proteomes" id="UP000183315"/>
    </source>
</evidence>
<keyword evidence="3" id="KW-0326">Glycosidase</keyword>
<dbReference type="InterPro" id="IPR017853">
    <property type="entry name" value="GH"/>
</dbReference>
<dbReference type="InterPro" id="IPR050226">
    <property type="entry name" value="NagZ_Beta-hexosaminidase"/>
</dbReference>
<dbReference type="GO" id="GO:0004553">
    <property type="term" value="F:hydrolase activity, hydrolyzing O-glycosyl compounds"/>
    <property type="evidence" value="ECO:0007669"/>
    <property type="project" value="InterPro"/>
</dbReference>
<feature type="domain" description="Glycoside hydrolase family 3 N-terminal" evidence="4">
    <location>
        <begin position="29"/>
        <end position="322"/>
    </location>
</feature>
<dbReference type="AlphaFoldDB" id="A0A1H6WPD6"/>
<sequence length="477" mass="48326">MSSVINPLAVLMPGFVGHTLPDWLERRLKDGLGGVCLFGANVESPAQLRALTDAIHAANPRAIVAIDEEGGDVSRLYQAVGSPFPGNAVLGRLDDAAVTEAVAARVGAELAAVGVDLTLAPDVDVNADPRNPVIGVRSFGADPALVARHTAAWVAGVQRKGVSACAKHFPGHGDTAQDSHHALPVVDADSETLHARDLPPFVAAIEAGTATVMTSHLMVPALDAELPATFSRPILQGLLRAGLGFDGVVVTDALDMAGASAGRGIPAAAVLALAGGSDLLCLGSVNPDEEIGEITAAIAAAVEDGALDADRLTDAAARCARLGDAHASRRAAAARVDAPGIVGAGAVRATFDVSREARAALAEDRPRAWLRLDPAANMAVGNSPWGPFAAGVAPAASLGPDGDPAAFAAAVPDGALAIVVGKDNHRHPWALAAIDAVRERGATVVVDMGWPGDRAADVATYGASRLVGDALLELIGR</sequence>
<comment type="similarity">
    <text evidence="1">Belongs to the glycosyl hydrolase 3 family.</text>
</comment>
<dbReference type="Proteomes" id="UP000183315">
    <property type="component" value="Unassembled WGS sequence"/>
</dbReference>
<evidence type="ECO:0000256" key="1">
    <source>
        <dbReference type="ARBA" id="ARBA00005336"/>
    </source>
</evidence>
<dbReference type="GO" id="GO:0005975">
    <property type="term" value="P:carbohydrate metabolic process"/>
    <property type="evidence" value="ECO:0007669"/>
    <property type="project" value="InterPro"/>
</dbReference>
<evidence type="ECO:0000256" key="3">
    <source>
        <dbReference type="ARBA" id="ARBA00023295"/>
    </source>
</evidence>
<gene>
    <name evidence="5" type="ORF">SAMN05421637_1087</name>
</gene>
<proteinExistence type="inferred from homology"/>
<name>A0A1H6WPD6_9MICO</name>
<keyword evidence="2" id="KW-0378">Hydrolase</keyword>
<evidence type="ECO:0000259" key="4">
    <source>
        <dbReference type="Pfam" id="PF00933"/>
    </source>
</evidence>
<dbReference type="PANTHER" id="PTHR30480:SF16">
    <property type="entry name" value="GLYCOSIDE HYDROLASE FAMILY 3 DOMAIN PROTEIN"/>
    <property type="match status" value="1"/>
</dbReference>
<protein>
    <submittedName>
        <fullName evidence="5">Beta-N-acetylhexosaminidase</fullName>
    </submittedName>
</protein>
<reference evidence="6" key="1">
    <citation type="submission" date="2016-10" db="EMBL/GenBank/DDBJ databases">
        <authorList>
            <person name="Varghese N."/>
        </authorList>
    </citation>
    <scope>NUCLEOTIDE SEQUENCE [LARGE SCALE GENOMIC DNA]</scope>
    <source>
        <strain evidence="6">DSM 24868</strain>
    </source>
</reference>
<dbReference type="eggNOG" id="COG1472">
    <property type="taxonomic scope" value="Bacteria"/>
</dbReference>
<dbReference type="InterPro" id="IPR036962">
    <property type="entry name" value="Glyco_hydro_3_N_sf"/>
</dbReference>
<dbReference type="Gene3D" id="3.20.20.300">
    <property type="entry name" value="Glycoside hydrolase, family 3, N-terminal domain"/>
    <property type="match status" value="1"/>
</dbReference>
<dbReference type="RefSeq" id="WP_042216260.1">
    <property type="nucleotide sequence ID" value="NZ_BBLU01000016.1"/>
</dbReference>
<keyword evidence="6" id="KW-1185">Reference proteome</keyword>
<dbReference type="STRING" id="1043493.SAMN05421637_1087"/>
<dbReference type="SUPFAM" id="SSF51445">
    <property type="entry name" value="(Trans)glycosidases"/>
    <property type="match status" value="1"/>
</dbReference>
<evidence type="ECO:0000256" key="2">
    <source>
        <dbReference type="ARBA" id="ARBA00022801"/>
    </source>
</evidence>
<accession>A0A1H6WPD6</accession>
<dbReference type="Pfam" id="PF00933">
    <property type="entry name" value="Glyco_hydro_3"/>
    <property type="match status" value="1"/>
</dbReference>
<dbReference type="OrthoDB" id="9805821at2"/>
<dbReference type="PANTHER" id="PTHR30480">
    <property type="entry name" value="BETA-HEXOSAMINIDASE-RELATED"/>
    <property type="match status" value="1"/>
</dbReference>
<dbReference type="InterPro" id="IPR001764">
    <property type="entry name" value="Glyco_hydro_3_N"/>
</dbReference>
<organism evidence="5 6">
    <name type="scientific">Demequina mangrovi</name>
    <dbReference type="NCBI Taxonomy" id="1043493"/>
    <lineage>
        <taxon>Bacteria</taxon>
        <taxon>Bacillati</taxon>
        <taxon>Actinomycetota</taxon>
        <taxon>Actinomycetes</taxon>
        <taxon>Micrococcales</taxon>
        <taxon>Demequinaceae</taxon>
        <taxon>Demequina</taxon>
    </lineage>
</organism>
<evidence type="ECO:0000313" key="5">
    <source>
        <dbReference type="EMBL" id="SEJ18723.1"/>
    </source>
</evidence>
<dbReference type="GO" id="GO:0009254">
    <property type="term" value="P:peptidoglycan turnover"/>
    <property type="evidence" value="ECO:0007669"/>
    <property type="project" value="TreeGrafter"/>
</dbReference>
<dbReference type="EMBL" id="FNZI01000002">
    <property type="protein sequence ID" value="SEJ18723.1"/>
    <property type="molecule type" value="Genomic_DNA"/>
</dbReference>